<comment type="similarity">
    <text evidence="4 17">Belongs to the SepSecS family.</text>
</comment>
<evidence type="ECO:0000256" key="11">
    <source>
        <dbReference type="ARBA" id="ARBA00022917"/>
    </source>
</evidence>
<dbReference type="AlphaFoldDB" id="A0A0S4KH93"/>
<comment type="catalytic activity">
    <reaction evidence="16 17">
        <text>O-phospho-L-seryl-tRNA(Sec) + selenophosphate + H2O = L-selenocysteinyl-tRNA(Sec) + 2 phosphate</text>
        <dbReference type="Rhea" id="RHEA:25041"/>
        <dbReference type="Rhea" id="RHEA-COMP:9743"/>
        <dbReference type="Rhea" id="RHEA-COMP:9947"/>
        <dbReference type="ChEBI" id="CHEBI:15377"/>
        <dbReference type="ChEBI" id="CHEBI:16144"/>
        <dbReference type="ChEBI" id="CHEBI:43474"/>
        <dbReference type="ChEBI" id="CHEBI:78551"/>
        <dbReference type="ChEBI" id="CHEBI:78573"/>
        <dbReference type="EC" id="2.9.1.2"/>
    </reaction>
</comment>
<organism evidence="20 21">
    <name type="scientific">Bodo saltans</name>
    <name type="common">Flagellated protozoan</name>
    <dbReference type="NCBI Taxonomy" id="75058"/>
    <lineage>
        <taxon>Eukaryota</taxon>
        <taxon>Discoba</taxon>
        <taxon>Euglenozoa</taxon>
        <taxon>Kinetoplastea</taxon>
        <taxon>Metakinetoplastina</taxon>
        <taxon>Eubodonida</taxon>
        <taxon>Bodonidae</taxon>
        <taxon>Bodo</taxon>
    </lineage>
</organism>
<evidence type="ECO:0000256" key="14">
    <source>
        <dbReference type="ARBA" id="ARBA00032048"/>
    </source>
</evidence>
<feature type="binding site" evidence="18">
    <location>
        <position position="319"/>
    </location>
    <ligand>
        <name>substrate</name>
    </ligand>
</feature>
<evidence type="ECO:0000256" key="9">
    <source>
        <dbReference type="ARBA" id="ARBA00022884"/>
    </source>
</evidence>
<evidence type="ECO:0000256" key="6">
    <source>
        <dbReference type="ARBA" id="ARBA00021963"/>
    </source>
</evidence>
<feature type="binding site" evidence="18">
    <location>
        <position position="97"/>
    </location>
    <ligand>
        <name>substrate</name>
    </ligand>
</feature>
<keyword evidence="8 17" id="KW-0808">Transferase</keyword>
<comment type="cofactor">
    <cofactor evidence="1 17 19">
        <name>pyridoxal 5'-phosphate</name>
        <dbReference type="ChEBI" id="CHEBI:597326"/>
    </cofactor>
</comment>
<evidence type="ECO:0000256" key="5">
    <source>
        <dbReference type="ARBA" id="ARBA00012464"/>
    </source>
</evidence>
<keyword evidence="10 17" id="KW-0663">Pyridoxal phosphate</keyword>
<dbReference type="PIRSF" id="PIRSF017689">
    <property type="entry name" value="SepSecS"/>
    <property type="match status" value="1"/>
</dbReference>
<dbReference type="Gene3D" id="3.40.640.10">
    <property type="entry name" value="Type I PLP-dependent aspartate aminotransferase-like (Major domain)"/>
    <property type="match status" value="1"/>
</dbReference>
<feature type="binding site" evidence="18">
    <location>
        <position position="98"/>
    </location>
    <ligand>
        <name>substrate</name>
    </ligand>
</feature>
<dbReference type="UniPathway" id="UPA00906">
    <property type="reaction ID" value="UER00898"/>
</dbReference>
<keyword evidence="17" id="KW-0963">Cytoplasm</keyword>
<feature type="modified residue" description="N6-(pyridoxal phosphate)lysine" evidence="19">
    <location>
        <position position="291"/>
    </location>
</feature>
<reference evidence="21" key="1">
    <citation type="submission" date="2015-09" db="EMBL/GenBank/DDBJ databases">
        <authorList>
            <consortium name="Pathogen Informatics"/>
        </authorList>
    </citation>
    <scope>NUCLEOTIDE SEQUENCE [LARGE SCALE GENOMIC DNA]</scope>
    <source>
        <strain evidence="21">Lake Konstanz</strain>
    </source>
</reference>
<accession>A0A0S4KH93</accession>
<dbReference type="PANTHER" id="PTHR12944:SF2">
    <property type="entry name" value="O-PHOSPHOSERYL-TRNA(SEC) SELENIUM TRANSFERASE"/>
    <property type="match status" value="1"/>
</dbReference>
<proteinExistence type="inferred from homology"/>
<evidence type="ECO:0000313" key="21">
    <source>
        <dbReference type="Proteomes" id="UP000051952"/>
    </source>
</evidence>
<dbReference type="EC" id="2.9.1.2" evidence="5 17"/>
<evidence type="ECO:0000256" key="8">
    <source>
        <dbReference type="ARBA" id="ARBA00022679"/>
    </source>
</evidence>
<evidence type="ECO:0000256" key="3">
    <source>
        <dbReference type="ARBA" id="ARBA00004822"/>
    </source>
</evidence>
<dbReference type="SUPFAM" id="SSF53383">
    <property type="entry name" value="PLP-dependent transferases"/>
    <property type="match status" value="1"/>
</dbReference>
<keyword evidence="12 17" id="KW-0711">Selenium</keyword>
<dbReference type="InterPro" id="IPR015421">
    <property type="entry name" value="PyrdxlP-dep_Trfase_major"/>
</dbReference>
<dbReference type="NCBIfam" id="TIGR03531">
    <property type="entry name" value="selenium_SpcS"/>
    <property type="match status" value="1"/>
</dbReference>
<sequence length="475" mass="51289">MDETSLRLARQLVTSRYVDAAEEALRTDASEVHSLLAQRRLRDDGMSDALVESLMMQLSLMDSNNFPSRCGAGEREGRVLSSLVSRRHFHMSHGIGRSGDLLADQPKACGSSLVGKIANIGVLDAIRCAGCKSCEDAIVVPMATGMTISLVLQSIRKARPSTARYVLWSRIDQKTSLKCIEAAGLTPLVMNLSPIPSEGSSQSFYGITPATVEEAIQRVGVENIVCVLITTSCFAPRIPDDPLRIGRVCVPHGVPLIVNNAYGLQSPWIMKRLQAAFEHRVVEVMVQSTDKNFLVPVGGAVVAGVEGRVRAVSELYAGRASASQSLDVLMTLLGLGRRGYLNLLASRLRVRDAMLNELATFAKERGEELIVHPHNDISLAVTMRGVADPKSIGGKLFRHQCTGPKVVTMDTTTELCGVTFSAYGSHCDDVEGRCPMLVMACGIGMEVAEVTLLLKKLRLVWDAPTLPAPVEAPTV</sequence>
<dbReference type="InterPro" id="IPR008829">
    <property type="entry name" value="SepSecS/SepCysS"/>
</dbReference>
<dbReference type="Pfam" id="PF05889">
    <property type="entry name" value="SepSecS"/>
    <property type="match status" value="1"/>
</dbReference>
<evidence type="ECO:0000256" key="15">
    <source>
        <dbReference type="ARBA" id="ARBA00032693"/>
    </source>
</evidence>
<dbReference type="GO" id="GO:0001514">
    <property type="term" value="P:selenocysteine incorporation"/>
    <property type="evidence" value="ECO:0007669"/>
    <property type="project" value="TreeGrafter"/>
</dbReference>
<dbReference type="GO" id="GO:0001717">
    <property type="term" value="P:conversion of seryl-tRNAsec to selenocys-tRNAsec"/>
    <property type="evidence" value="ECO:0007669"/>
    <property type="project" value="UniProtKB-UniRule"/>
</dbReference>
<feature type="binding site" evidence="18">
    <location>
        <position position="75"/>
    </location>
    <ligand>
        <name>pyridoxal 5'-phosphate</name>
        <dbReference type="ChEBI" id="CHEBI:597326"/>
    </ligand>
</feature>
<protein>
    <recommendedName>
        <fullName evidence="6 17">O-phosphoseryl-tRNA(Sec) selenium transferase</fullName>
        <ecNumber evidence="5 17">2.9.1.2</ecNumber>
    </recommendedName>
    <alternativeName>
        <fullName evidence="13 17">Selenocysteine synthase</fullName>
    </alternativeName>
    <alternativeName>
        <fullName evidence="14 17">Selenocysteinyl-tRNA(Sec) synthase</fullName>
    </alternativeName>
    <alternativeName>
        <fullName evidence="15 17">Sep-tRNA:Sec-tRNA synthase</fullName>
    </alternativeName>
</protein>
<evidence type="ECO:0000256" key="4">
    <source>
        <dbReference type="ARBA" id="ARBA00007037"/>
    </source>
</evidence>
<gene>
    <name evidence="20" type="ORF">BSAL_50465</name>
</gene>
<evidence type="ECO:0000256" key="10">
    <source>
        <dbReference type="ARBA" id="ARBA00022898"/>
    </source>
</evidence>
<keyword evidence="9 17" id="KW-0694">RNA-binding</keyword>
<evidence type="ECO:0000256" key="18">
    <source>
        <dbReference type="PIRSR" id="PIRSR017689-1"/>
    </source>
</evidence>
<evidence type="ECO:0000256" key="12">
    <source>
        <dbReference type="ARBA" id="ARBA00023266"/>
    </source>
</evidence>
<feature type="site" description="May act as a substrate filter by repelling compounds with a negatively charged alpha-carboxylate" evidence="19">
    <location>
        <position position="74"/>
    </location>
</feature>
<evidence type="ECO:0000256" key="13">
    <source>
        <dbReference type="ARBA" id="ARBA00030669"/>
    </source>
</evidence>
<evidence type="ECO:0000256" key="7">
    <source>
        <dbReference type="ARBA" id="ARBA00022555"/>
    </source>
</evidence>
<keyword evidence="7 17" id="KW-0820">tRNA-binding</keyword>
<dbReference type="VEuPathDB" id="TriTrypDB:BSAL_50465"/>
<dbReference type="InterPro" id="IPR015424">
    <property type="entry name" value="PyrdxlP-dep_Trfase"/>
</dbReference>
<feature type="binding site" evidence="18">
    <location>
        <position position="105"/>
    </location>
    <ligand>
        <name>substrate</name>
    </ligand>
</feature>
<dbReference type="GO" id="GO:0005737">
    <property type="term" value="C:cytoplasm"/>
    <property type="evidence" value="ECO:0007669"/>
    <property type="project" value="UniProtKB-SubCell"/>
</dbReference>
<dbReference type="GO" id="GO:0000049">
    <property type="term" value="F:tRNA binding"/>
    <property type="evidence" value="ECO:0007669"/>
    <property type="project" value="UniProtKB-UniRule"/>
</dbReference>
<dbReference type="PANTHER" id="PTHR12944">
    <property type="entry name" value="SOLUBLE LIVER ANTIGEN/LIVER PANCREAS ANTIGEN"/>
    <property type="match status" value="1"/>
</dbReference>
<comment type="function">
    <text evidence="2 17">Converts O-phosphoseryl-tRNA(Sec) to selenocysteinyl-tRNA(Sec) required for selenoprotein biosynthesis.</text>
</comment>
<evidence type="ECO:0000256" key="19">
    <source>
        <dbReference type="PIRSR" id="PIRSR017689-50"/>
    </source>
</evidence>
<dbReference type="Proteomes" id="UP000051952">
    <property type="component" value="Unassembled WGS sequence"/>
</dbReference>
<evidence type="ECO:0000313" key="20">
    <source>
        <dbReference type="EMBL" id="CUI11039.1"/>
    </source>
</evidence>
<dbReference type="OMA" id="MSHANDY"/>
<evidence type="ECO:0000256" key="16">
    <source>
        <dbReference type="ARBA" id="ARBA00048808"/>
    </source>
</evidence>
<evidence type="ECO:0000256" key="2">
    <source>
        <dbReference type="ARBA" id="ARBA00002552"/>
    </source>
</evidence>
<evidence type="ECO:0000256" key="17">
    <source>
        <dbReference type="PIRNR" id="PIRNR017689"/>
    </source>
</evidence>
<name>A0A0S4KH93_BODSA</name>
<dbReference type="OrthoDB" id="10263545at2759"/>
<comment type="subcellular location">
    <subcellularLocation>
        <location evidence="17">Cytoplasm</location>
    </subcellularLocation>
</comment>
<keyword evidence="21" id="KW-1185">Reference proteome</keyword>
<keyword evidence="11 17" id="KW-0648">Protein biosynthesis</keyword>
<evidence type="ECO:0000256" key="1">
    <source>
        <dbReference type="ARBA" id="ARBA00001933"/>
    </source>
</evidence>
<comment type="pathway">
    <text evidence="3 17">Aminoacyl-tRNA biosynthesis; selenocysteinyl-tRNA(Sec) biosynthesis; selenocysteinyl-tRNA(Sec) from L-seryl-tRNA(Sec) (archaeal/eukaryal route): step 2/2.</text>
</comment>
<dbReference type="EMBL" id="CYKH01000042">
    <property type="protein sequence ID" value="CUI11039.1"/>
    <property type="molecule type" value="Genomic_DNA"/>
</dbReference>
<dbReference type="GO" id="GO:0098621">
    <property type="term" value="F:O-phosphoseryl-tRNA(Sec) selenium transferase activity"/>
    <property type="evidence" value="ECO:0007669"/>
    <property type="project" value="UniProtKB-EC"/>
</dbReference>
<dbReference type="InterPro" id="IPR019872">
    <property type="entry name" value="Sec-tRNA_Se_transferase"/>
</dbReference>